<evidence type="ECO:0000256" key="1">
    <source>
        <dbReference type="SAM" id="MobiDB-lite"/>
    </source>
</evidence>
<dbReference type="Pfam" id="PF21836">
    <property type="entry name" value="DUF6895"/>
    <property type="match status" value="1"/>
</dbReference>
<gene>
    <name evidence="3" type="ORF">K3769_37085</name>
</gene>
<dbReference type="InterPro" id="IPR054190">
    <property type="entry name" value="DUF6895"/>
</dbReference>
<protein>
    <recommendedName>
        <fullName evidence="2">DUF6895 domain-containing protein</fullName>
    </recommendedName>
</protein>
<name>A0ABT3VF56_9ACTN</name>
<feature type="domain" description="DUF6895" evidence="2">
    <location>
        <begin position="2"/>
        <end position="280"/>
    </location>
</feature>
<keyword evidence="4" id="KW-1185">Reference proteome</keyword>
<proteinExistence type="predicted"/>
<accession>A0ABT3VF56</accession>
<sequence>MAWVSAHREEFALGDDALAEHADVNFTWKPLGELAQVCVSIRRHTGSADPLHEAARDLLAYAWRQTGQGALFLELQRLEPFATYPLEIYAAFASAGLRHTGYEEATATVARTRGWQVTEQEPNRRLSVLNSERRSGIPLHADVERALGRTWLGGLPEPWTFERAAGYTLTHVVFHLTDWGLTPPGIPPRVANYLHHWLPSWLDTCLEDEQWDLSCELLAVAGSLPGPPDLTMLREAWAKLGRAQDVSGAVPEVGSGREGQPVAHDFVGCYHSTLMTAFAAVLTVDRLRAHTTATTASTAATGAGSGASDHESVPAGRARVFEHASHAARAPRAAHPGPGGQGVPR</sequence>
<comment type="caution">
    <text evidence="3">The sequence shown here is derived from an EMBL/GenBank/DDBJ whole genome shotgun (WGS) entry which is preliminary data.</text>
</comment>
<dbReference type="EMBL" id="JAIFZO010000002">
    <property type="protein sequence ID" value="MCX4238293.1"/>
    <property type="molecule type" value="Genomic_DNA"/>
</dbReference>
<organism evidence="3 4">
    <name type="scientific">Streptomyces ortus</name>
    <dbReference type="NCBI Taxonomy" id="2867268"/>
    <lineage>
        <taxon>Bacteria</taxon>
        <taxon>Bacillati</taxon>
        <taxon>Actinomycetota</taxon>
        <taxon>Actinomycetes</taxon>
        <taxon>Kitasatosporales</taxon>
        <taxon>Streptomycetaceae</taxon>
        <taxon>Streptomyces</taxon>
    </lineage>
</organism>
<evidence type="ECO:0000259" key="2">
    <source>
        <dbReference type="Pfam" id="PF21836"/>
    </source>
</evidence>
<evidence type="ECO:0000313" key="3">
    <source>
        <dbReference type="EMBL" id="MCX4238293.1"/>
    </source>
</evidence>
<feature type="compositionally biased region" description="Low complexity" evidence="1">
    <location>
        <begin position="327"/>
        <end position="336"/>
    </location>
</feature>
<feature type="region of interest" description="Disordered" evidence="1">
    <location>
        <begin position="297"/>
        <end position="345"/>
    </location>
</feature>
<reference evidence="3" key="1">
    <citation type="journal article" date="2022" name="bioRxiv">
        <title>Discovery and biosynthetic assessment of Streptomyces ortus sp nov. isolated from a deep-sea sponge.</title>
        <authorList>
            <person name="Williams S.E."/>
        </authorList>
    </citation>
    <scope>NUCLEOTIDE SEQUENCE</scope>
    <source>
        <strain evidence="3">A15ISP2-DRY2</strain>
    </source>
</reference>
<dbReference type="RefSeq" id="WP_267031707.1">
    <property type="nucleotide sequence ID" value="NZ_JAIFZO010000002.1"/>
</dbReference>
<evidence type="ECO:0000313" key="4">
    <source>
        <dbReference type="Proteomes" id="UP001165590"/>
    </source>
</evidence>
<dbReference type="Proteomes" id="UP001165590">
    <property type="component" value="Unassembled WGS sequence"/>
</dbReference>